<dbReference type="Pfam" id="PF04407">
    <property type="entry name" value="DUF531"/>
    <property type="match status" value="1"/>
</dbReference>
<evidence type="ECO:0000313" key="1">
    <source>
        <dbReference type="EMBL" id="QEK78031.1"/>
    </source>
</evidence>
<sequence length="192" mass="21409">MLLNFPDLLNLMLTIGLYNTYDTKKLHEAHIRAIARAAPVAYAYEFHLALIGFPFDSDDPKEVAERVASTTTIGEGGKYLLELAKSNKFHLLDFPKRGFPPQFGEVIATTSKPSKEKVIGSREVAEMALRGKSLMLIIGLGRHGLPKEVFEISKYHLDITDGREISLETCTAIGIIPARIKTLMEALKWKKP</sequence>
<dbReference type="InterPro" id="IPR007501">
    <property type="entry name" value="DUF531"/>
</dbReference>
<evidence type="ECO:0000313" key="2">
    <source>
        <dbReference type="Proteomes" id="UP000324354"/>
    </source>
</evidence>
<accession>A0A5C0XN82</accession>
<dbReference type="Proteomes" id="UP000324354">
    <property type="component" value="Chromosome"/>
</dbReference>
<protein>
    <submittedName>
        <fullName evidence="1">DUF531 domain-containing protein</fullName>
    </submittedName>
</protein>
<gene>
    <name evidence="1" type="ORF">PFDSM3638_01515</name>
</gene>
<organism evidence="1 2">
    <name type="scientific">Pyrococcus furiosus (strain ATCC 43587 / DSM 3638 / JCM 8422 / Vc1)</name>
    <dbReference type="NCBI Taxonomy" id="186497"/>
    <lineage>
        <taxon>Archaea</taxon>
        <taxon>Methanobacteriati</taxon>
        <taxon>Methanobacteriota</taxon>
        <taxon>Thermococci</taxon>
        <taxon>Thermococcales</taxon>
        <taxon>Thermococcaceae</taxon>
        <taxon>Pyrococcus</taxon>
    </lineage>
</organism>
<proteinExistence type="predicted"/>
<reference evidence="1 2" key="1">
    <citation type="submission" date="2017-08" db="EMBL/GenBank/DDBJ databases">
        <title>Resequencing and Reannotation of the genome of Pyrococcus furiosus type strain DSM3638.</title>
        <authorList>
            <person name="Reichelt R.M."/>
            <person name="Bunk B."/>
        </authorList>
    </citation>
    <scope>NUCLEOTIDE SEQUENCE [LARGE SCALE GENOMIC DNA]</scope>
    <source>
        <strain evidence="1 2">DSM 3638</strain>
    </source>
</reference>
<dbReference type="AlphaFoldDB" id="A0A5C0XN82"/>
<dbReference type="PIRSF" id="PIRSF006006">
    <property type="entry name" value="UCP006006"/>
    <property type="match status" value="1"/>
</dbReference>
<name>A0A5C0XN82_PYRFU</name>
<dbReference type="EMBL" id="CP023154">
    <property type="protein sequence ID" value="QEK78031.1"/>
    <property type="molecule type" value="Genomic_DNA"/>
</dbReference>